<evidence type="ECO:0000313" key="1">
    <source>
        <dbReference type="EMBL" id="CAG8512171.1"/>
    </source>
</evidence>
<dbReference type="Proteomes" id="UP000789920">
    <property type="component" value="Unassembled WGS sequence"/>
</dbReference>
<comment type="caution">
    <text evidence="1">The sequence shown here is derived from an EMBL/GenBank/DDBJ whole genome shotgun (WGS) entry which is preliminary data.</text>
</comment>
<evidence type="ECO:0000313" key="2">
    <source>
        <dbReference type="Proteomes" id="UP000789920"/>
    </source>
</evidence>
<reference evidence="1" key="1">
    <citation type="submission" date="2021-06" db="EMBL/GenBank/DDBJ databases">
        <authorList>
            <person name="Kallberg Y."/>
            <person name="Tangrot J."/>
            <person name="Rosling A."/>
        </authorList>
    </citation>
    <scope>NUCLEOTIDE SEQUENCE</scope>
    <source>
        <strain evidence="1">MA461A</strain>
    </source>
</reference>
<protein>
    <submittedName>
        <fullName evidence="1">29401_t:CDS:1</fullName>
    </submittedName>
</protein>
<sequence>KEINEGFTEEEILEIVKSKNKKKKKKKQKEDTIEEIKISYIKAKKYIN</sequence>
<keyword evidence="2" id="KW-1185">Reference proteome</keyword>
<dbReference type="EMBL" id="CAJVQC010002488">
    <property type="protein sequence ID" value="CAG8512171.1"/>
    <property type="molecule type" value="Genomic_DNA"/>
</dbReference>
<gene>
    <name evidence="1" type="ORF">RPERSI_LOCUS2308</name>
</gene>
<accession>A0ACA9L6K4</accession>
<organism evidence="1 2">
    <name type="scientific">Racocetra persica</name>
    <dbReference type="NCBI Taxonomy" id="160502"/>
    <lineage>
        <taxon>Eukaryota</taxon>
        <taxon>Fungi</taxon>
        <taxon>Fungi incertae sedis</taxon>
        <taxon>Mucoromycota</taxon>
        <taxon>Glomeromycotina</taxon>
        <taxon>Glomeromycetes</taxon>
        <taxon>Diversisporales</taxon>
        <taxon>Gigasporaceae</taxon>
        <taxon>Racocetra</taxon>
    </lineage>
</organism>
<proteinExistence type="predicted"/>
<feature type="non-terminal residue" evidence="1">
    <location>
        <position position="1"/>
    </location>
</feature>
<name>A0ACA9L6K4_9GLOM</name>